<dbReference type="AlphaFoldDB" id="A0A4Z1GUD4"/>
<sequence>MALGGVWGKQLEIDPLAPKMSQIYSVPVLRFAPQKSNMTRMWPPA</sequence>
<comment type="caution">
    <text evidence="1">The sequence shown here is derived from an EMBL/GenBank/DDBJ whole genome shotgun (WGS) entry which is preliminary data.</text>
</comment>
<reference evidence="1 2" key="1">
    <citation type="submission" date="2017-12" db="EMBL/GenBank/DDBJ databases">
        <title>Comparative genomics of Botrytis spp.</title>
        <authorList>
            <person name="Valero-Jimenez C.A."/>
            <person name="Tapia P."/>
            <person name="Veloso J."/>
            <person name="Silva-Moreno E."/>
            <person name="Staats M."/>
            <person name="Valdes J.H."/>
            <person name="Van Kan J.A.L."/>
        </authorList>
    </citation>
    <scope>NUCLEOTIDE SEQUENCE [LARGE SCALE GENOMIC DNA]</scope>
    <source>
        <strain evidence="1 2">Bh0001</strain>
    </source>
</reference>
<organism evidence="1 2">
    <name type="scientific">Botrytis hyacinthi</name>
    <dbReference type="NCBI Taxonomy" id="278943"/>
    <lineage>
        <taxon>Eukaryota</taxon>
        <taxon>Fungi</taxon>
        <taxon>Dikarya</taxon>
        <taxon>Ascomycota</taxon>
        <taxon>Pezizomycotina</taxon>
        <taxon>Leotiomycetes</taxon>
        <taxon>Helotiales</taxon>
        <taxon>Sclerotiniaceae</taxon>
        <taxon>Botrytis</taxon>
    </lineage>
</organism>
<dbReference type="Proteomes" id="UP000297814">
    <property type="component" value="Unassembled WGS sequence"/>
</dbReference>
<proteinExistence type="predicted"/>
<evidence type="ECO:0000313" key="2">
    <source>
        <dbReference type="Proteomes" id="UP000297814"/>
    </source>
</evidence>
<keyword evidence="2" id="KW-1185">Reference proteome</keyword>
<gene>
    <name evidence="1" type="ORF">BHYA_0106g00160</name>
</gene>
<accession>A0A4Z1GUD4</accession>
<evidence type="ECO:0000313" key="1">
    <source>
        <dbReference type="EMBL" id="TGO37083.1"/>
    </source>
</evidence>
<name>A0A4Z1GUD4_9HELO</name>
<protein>
    <submittedName>
        <fullName evidence="1">Uncharacterized protein</fullName>
    </submittedName>
</protein>
<dbReference type="EMBL" id="PQXK01000106">
    <property type="protein sequence ID" value="TGO37083.1"/>
    <property type="molecule type" value="Genomic_DNA"/>
</dbReference>